<evidence type="ECO:0000313" key="8">
    <source>
        <dbReference type="Proteomes" id="UP000011863"/>
    </source>
</evidence>
<proteinExistence type="inferred from homology"/>
<evidence type="ECO:0000313" key="7">
    <source>
        <dbReference type="EMBL" id="BAN03101.1"/>
    </source>
</evidence>
<evidence type="ECO:0000256" key="1">
    <source>
        <dbReference type="ARBA" id="ARBA00004141"/>
    </source>
</evidence>
<keyword evidence="3 6" id="KW-0812">Transmembrane</keyword>
<dbReference type="GO" id="GO:0016020">
    <property type="term" value="C:membrane"/>
    <property type="evidence" value="ECO:0007669"/>
    <property type="project" value="UniProtKB-SubCell"/>
</dbReference>
<evidence type="ECO:0000256" key="2">
    <source>
        <dbReference type="ARBA" id="ARBA00009773"/>
    </source>
</evidence>
<dbReference type="OrthoDB" id="9974611at2"/>
<dbReference type="AlphaFoldDB" id="A0A6C7E9G7"/>
<dbReference type="Pfam" id="PF01594">
    <property type="entry name" value="AI-2E_transport"/>
    <property type="match status" value="1"/>
</dbReference>
<name>A0A6C7E9G7_ILUCY</name>
<evidence type="ECO:0000256" key="5">
    <source>
        <dbReference type="ARBA" id="ARBA00023136"/>
    </source>
</evidence>
<keyword evidence="8" id="KW-1185">Reference proteome</keyword>
<feature type="transmembrane region" description="Helical" evidence="6">
    <location>
        <begin position="47"/>
        <end position="65"/>
    </location>
</feature>
<keyword evidence="4 6" id="KW-1133">Transmembrane helix</keyword>
<sequence>MEPAVDGQRSTLRLEIEVRTLLLLLGVVLAALLLASLLSAASRPLGWGLACALVAALLAPLITRLDRHVPHALAVIVVIAGLAITLVAAWVGIASTIVDSVDRIVDEAPAAAAEIEERHTIAQDFGLTERVTNFAEGIEERFGLGAQLERSPSTASTYIVTGILMLFLVVYGPRWASSAIAQIPGDRRRSHVEEVAAAAYSRWVAYIWAAAAQAVALTLVAWPVFWWLDLPGPFVLALLVGMLSAIPYVGIPTAGIGVLLFAAATTDATTIGVVAAFLVVVSSLEIIVVRRRVDSATLYVGPAVPIVVALLGWELYGFGGALFGTITAIFGLSVLHAIDSSHRLHEADAAPASDAPA</sequence>
<dbReference type="RefSeq" id="WP_015442348.1">
    <property type="nucleotide sequence ID" value="NC_020520.1"/>
</dbReference>
<feature type="transmembrane region" description="Helical" evidence="6">
    <location>
        <begin position="315"/>
        <end position="335"/>
    </location>
</feature>
<evidence type="ECO:0000256" key="6">
    <source>
        <dbReference type="SAM" id="Phobius"/>
    </source>
</evidence>
<feature type="transmembrane region" description="Helical" evidence="6">
    <location>
        <begin position="158"/>
        <end position="183"/>
    </location>
</feature>
<keyword evidence="5 6" id="KW-0472">Membrane</keyword>
<feature type="transmembrane region" description="Helical" evidence="6">
    <location>
        <begin position="203"/>
        <end position="228"/>
    </location>
</feature>
<feature type="transmembrane region" description="Helical" evidence="6">
    <location>
        <begin position="268"/>
        <end position="289"/>
    </location>
</feature>
<gene>
    <name evidence="7" type="ORF">YM304_27870</name>
</gene>
<protein>
    <recommendedName>
        <fullName evidence="9">AI-2E family transporter</fullName>
    </recommendedName>
</protein>
<dbReference type="Proteomes" id="UP000011863">
    <property type="component" value="Chromosome"/>
</dbReference>
<feature type="transmembrane region" description="Helical" evidence="6">
    <location>
        <begin position="21"/>
        <end position="41"/>
    </location>
</feature>
<evidence type="ECO:0008006" key="9">
    <source>
        <dbReference type="Google" id="ProtNLM"/>
    </source>
</evidence>
<comment type="subcellular location">
    <subcellularLocation>
        <location evidence="1">Membrane</location>
        <topology evidence="1">Multi-pass membrane protein</topology>
    </subcellularLocation>
</comment>
<accession>A0A6C7E9G7</accession>
<reference evidence="7 8" key="1">
    <citation type="journal article" date="2013" name="Int. J. Syst. Evol. Microbiol.">
        <title>Ilumatobacter nonamiense sp. nov. and Ilumatobacter coccineum sp. nov., isolated from seashore sand.</title>
        <authorList>
            <person name="Matsumoto A."/>
            <person name="Kasai H."/>
            <person name="Matsuo Y."/>
            <person name="Shizuri Y."/>
            <person name="Ichikawa N."/>
            <person name="Fujita N."/>
            <person name="Omura S."/>
            <person name="Takahashi Y."/>
        </authorList>
    </citation>
    <scope>NUCLEOTIDE SEQUENCE [LARGE SCALE GENOMIC DNA]</scope>
    <source>
        <strain evidence="8">NBRC 103263 / KCTC 29153 / YM16-304</strain>
    </source>
</reference>
<dbReference type="KEGG" id="aym:YM304_27870"/>
<comment type="similarity">
    <text evidence="2">Belongs to the autoinducer-2 exporter (AI-2E) (TC 2.A.86) family.</text>
</comment>
<dbReference type="EMBL" id="AP012057">
    <property type="protein sequence ID" value="BAN03101.1"/>
    <property type="molecule type" value="Genomic_DNA"/>
</dbReference>
<feature type="transmembrane region" description="Helical" evidence="6">
    <location>
        <begin position="234"/>
        <end position="261"/>
    </location>
</feature>
<evidence type="ECO:0000256" key="3">
    <source>
        <dbReference type="ARBA" id="ARBA00022692"/>
    </source>
</evidence>
<feature type="transmembrane region" description="Helical" evidence="6">
    <location>
        <begin position="72"/>
        <end position="93"/>
    </location>
</feature>
<evidence type="ECO:0000256" key="4">
    <source>
        <dbReference type="ARBA" id="ARBA00022989"/>
    </source>
</evidence>
<dbReference type="InterPro" id="IPR002549">
    <property type="entry name" value="AI-2E-like"/>
</dbReference>
<organism evidence="7 8">
    <name type="scientific">Ilumatobacter coccineus (strain NBRC 103263 / KCTC 29153 / YM16-304)</name>
    <dbReference type="NCBI Taxonomy" id="1313172"/>
    <lineage>
        <taxon>Bacteria</taxon>
        <taxon>Bacillati</taxon>
        <taxon>Actinomycetota</taxon>
        <taxon>Acidimicrobiia</taxon>
        <taxon>Acidimicrobiales</taxon>
        <taxon>Ilumatobacteraceae</taxon>
        <taxon>Ilumatobacter</taxon>
    </lineage>
</organism>